<sequence length="295" mass="31287">MTGRGATVERLWAAGAVLGESPVWSGDDARLYWLDIKGRALLVFEPATGGRWRHPLPVRTTALVADGPGRLLALTDAGLAALSPGAADGAPTLDLDRPLAPAPFARDRGLRFNDAKRAPDGAIWAGTMDDAEARDLGGWVRWTPGAARFEPLADGYRVTNGPAFDTRRGVAYVTDSARRRIDRAPGWAPGSLAARRPFRTFDPADGAPDGMTVDAAGRLWVALWDGGCVVVLAPDDGRTLARIAVPARRPTSCAFADAGTLYVTSAAVGLAQPQDDDGALFRVRVDLNTLLTPER</sequence>
<feature type="binding site" evidence="3">
    <location>
        <position position="113"/>
    </location>
    <ligand>
        <name>substrate</name>
    </ligand>
</feature>
<dbReference type="Pfam" id="PF08450">
    <property type="entry name" value="SGL"/>
    <property type="match status" value="1"/>
</dbReference>
<dbReference type="RefSeq" id="WP_132708973.1">
    <property type="nucleotide sequence ID" value="NZ_JACIGF010000008.1"/>
</dbReference>
<evidence type="ECO:0000256" key="3">
    <source>
        <dbReference type="PIRSR" id="PIRSR605511-2"/>
    </source>
</evidence>
<comment type="similarity">
    <text evidence="1">Belongs to the SMP-30/CGR1 family.</text>
</comment>
<comment type="cofactor">
    <cofactor evidence="3">
        <name>Zn(2+)</name>
        <dbReference type="ChEBI" id="CHEBI:29105"/>
    </cofactor>
    <text evidence="3">Binds 1 divalent metal cation per subunit.</text>
</comment>
<dbReference type="EMBL" id="SLXO01000008">
    <property type="protein sequence ID" value="TCP33046.1"/>
    <property type="molecule type" value="Genomic_DNA"/>
</dbReference>
<comment type="caution">
    <text evidence="5">The sequence shown here is derived from an EMBL/GenBank/DDBJ whole genome shotgun (WGS) entry which is preliminary data.</text>
</comment>
<dbReference type="Gene3D" id="2.120.10.30">
    <property type="entry name" value="TolB, C-terminal domain"/>
    <property type="match status" value="1"/>
</dbReference>
<dbReference type="OrthoDB" id="2633250at2"/>
<dbReference type="GO" id="GO:0005509">
    <property type="term" value="F:calcium ion binding"/>
    <property type="evidence" value="ECO:0007669"/>
    <property type="project" value="TreeGrafter"/>
</dbReference>
<dbReference type="GO" id="GO:0004341">
    <property type="term" value="F:gluconolactonase activity"/>
    <property type="evidence" value="ECO:0007669"/>
    <property type="project" value="TreeGrafter"/>
</dbReference>
<dbReference type="InParanoid" id="A0A4V2SNZ2"/>
<gene>
    <name evidence="5" type="ORF">EV659_108146</name>
</gene>
<dbReference type="PRINTS" id="PR01790">
    <property type="entry name" value="SMP30FAMILY"/>
</dbReference>
<feature type="binding site" evidence="3">
    <location>
        <position position="111"/>
    </location>
    <ligand>
        <name>substrate</name>
    </ligand>
</feature>
<organism evidence="5 6">
    <name type="scientific">Rhodothalassium salexigens DSM 2132</name>
    <dbReference type="NCBI Taxonomy" id="1188247"/>
    <lineage>
        <taxon>Bacteria</taxon>
        <taxon>Pseudomonadati</taxon>
        <taxon>Pseudomonadota</taxon>
        <taxon>Alphaproteobacteria</taxon>
        <taxon>Rhodothalassiales</taxon>
        <taxon>Rhodothalassiaceae</taxon>
        <taxon>Rhodothalassium</taxon>
    </lineage>
</organism>
<accession>A0A4V2SNZ2</accession>
<feature type="binding site" evidence="3">
    <location>
        <position position="209"/>
    </location>
    <ligand>
        <name>a divalent metal cation</name>
        <dbReference type="ChEBI" id="CHEBI:60240"/>
    </ligand>
</feature>
<evidence type="ECO:0000313" key="5">
    <source>
        <dbReference type="EMBL" id="TCP33046.1"/>
    </source>
</evidence>
<dbReference type="Proteomes" id="UP000295399">
    <property type="component" value="Unassembled WGS sequence"/>
</dbReference>
<keyword evidence="3" id="KW-0479">Metal-binding</keyword>
<evidence type="ECO:0000259" key="4">
    <source>
        <dbReference type="Pfam" id="PF08450"/>
    </source>
</evidence>
<dbReference type="InterPro" id="IPR013658">
    <property type="entry name" value="SGL"/>
</dbReference>
<keyword evidence="6" id="KW-1185">Reference proteome</keyword>
<dbReference type="PANTHER" id="PTHR10907:SF47">
    <property type="entry name" value="REGUCALCIN"/>
    <property type="match status" value="1"/>
</dbReference>
<protein>
    <submittedName>
        <fullName evidence="5">Sugar lactone lactonase YvrE</fullName>
    </submittedName>
</protein>
<dbReference type="InterPro" id="IPR005511">
    <property type="entry name" value="SMP-30"/>
</dbReference>
<keyword evidence="3" id="KW-0862">Zinc</keyword>
<feature type="binding site" evidence="3">
    <location>
        <position position="20"/>
    </location>
    <ligand>
        <name>a divalent metal cation</name>
        <dbReference type="ChEBI" id="CHEBI:60240"/>
    </ligand>
</feature>
<evidence type="ECO:0000256" key="1">
    <source>
        <dbReference type="ARBA" id="ARBA00008853"/>
    </source>
</evidence>
<feature type="domain" description="SMP-30/Gluconolactonase/LRE-like region" evidence="4">
    <location>
        <begin position="18"/>
        <end position="266"/>
    </location>
</feature>
<reference evidence="5 6" key="1">
    <citation type="submission" date="2019-03" db="EMBL/GenBank/DDBJ databases">
        <title>Genomic Encyclopedia of Type Strains, Phase IV (KMG-IV): sequencing the most valuable type-strain genomes for metagenomic binning, comparative biology and taxonomic classification.</title>
        <authorList>
            <person name="Goeker M."/>
        </authorList>
    </citation>
    <scope>NUCLEOTIDE SEQUENCE [LARGE SCALE GENOMIC DNA]</scope>
    <source>
        <strain evidence="5 6">DSM 2132</strain>
    </source>
</reference>
<dbReference type="GO" id="GO:0019853">
    <property type="term" value="P:L-ascorbic acid biosynthetic process"/>
    <property type="evidence" value="ECO:0007669"/>
    <property type="project" value="TreeGrafter"/>
</dbReference>
<dbReference type="AlphaFoldDB" id="A0A4V2SNZ2"/>
<dbReference type="SUPFAM" id="SSF63829">
    <property type="entry name" value="Calcium-dependent phosphotriesterase"/>
    <property type="match status" value="1"/>
</dbReference>
<dbReference type="InterPro" id="IPR011042">
    <property type="entry name" value="6-blade_b-propeller_TolB-like"/>
</dbReference>
<feature type="binding site" evidence="3">
    <location>
        <position position="160"/>
    </location>
    <ligand>
        <name>a divalent metal cation</name>
        <dbReference type="ChEBI" id="CHEBI:60240"/>
    </ligand>
</feature>
<evidence type="ECO:0000256" key="2">
    <source>
        <dbReference type="PIRSR" id="PIRSR605511-1"/>
    </source>
</evidence>
<proteinExistence type="inferred from homology"/>
<dbReference type="PANTHER" id="PTHR10907">
    <property type="entry name" value="REGUCALCIN"/>
    <property type="match status" value="1"/>
</dbReference>
<evidence type="ECO:0000313" key="6">
    <source>
        <dbReference type="Proteomes" id="UP000295399"/>
    </source>
</evidence>
<name>A0A4V2SNZ2_RHOSA</name>
<feature type="active site" description="Proton donor/acceptor" evidence="2">
    <location>
        <position position="209"/>
    </location>
</feature>